<protein>
    <submittedName>
        <fullName evidence="1">GntR family transcriptional regulator</fullName>
    </submittedName>
</protein>
<dbReference type="Proteomes" id="UP001203036">
    <property type="component" value="Unassembled WGS sequence"/>
</dbReference>
<reference evidence="1" key="1">
    <citation type="submission" date="2022-06" db="EMBL/GenBank/DDBJ databases">
        <title>Lutimaribacter sp. EGI FJ00013, a novel bacterium isolated from a salt lake sediment enrichment.</title>
        <authorList>
            <person name="Gao L."/>
            <person name="Fang B.-Z."/>
            <person name="Li W.-J."/>
        </authorList>
    </citation>
    <scope>NUCLEOTIDE SEQUENCE</scope>
    <source>
        <strain evidence="1">EGI FJ00013</strain>
    </source>
</reference>
<comment type="caution">
    <text evidence="1">The sequence shown here is derived from an EMBL/GenBank/DDBJ whole genome shotgun (WGS) entry which is preliminary data.</text>
</comment>
<gene>
    <name evidence="1" type="ORF">M8744_01260</name>
</gene>
<name>A0ACC5ZRU8_9RHOB</name>
<accession>A0ACC5ZRU8</accession>
<keyword evidence="2" id="KW-1185">Reference proteome</keyword>
<proteinExistence type="predicted"/>
<evidence type="ECO:0000313" key="2">
    <source>
        <dbReference type="Proteomes" id="UP001203036"/>
    </source>
</evidence>
<sequence length="226" mass="25104">MPHTLRQKIADLVLRGELKPGDRLDEHSLAEQFGVSRTPVREAIRQLGASGLVEIRPRRSAVVRSFDQAELNEAFEAMGEIEAICASRAAVRMNDAERLRLRALIATSEDISARTDRSAALEMDFEFHGLLHDASRNWMLKAVAEETRLKITPYSAALYTMEGYNADLDRPHRQHAAIAAAVLAGEAERAGMLMREHIAQALISLQKFFEDTAAQSDAPKVKGNTR</sequence>
<evidence type="ECO:0000313" key="1">
    <source>
        <dbReference type="EMBL" id="MCM2560761.1"/>
    </source>
</evidence>
<organism evidence="1 2">
    <name type="scientific">Lutimaribacter degradans</name>
    <dbReference type="NCBI Taxonomy" id="2945989"/>
    <lineage>
        <taxon>Bacteria</taxon>
        <taxon>Pseudomonadati</taxon>
        <taxon>Pseudomonadota</taxon>
        <taxon>Alphaproteobacteria</taxon>
        <taxon>Rhodobacterales</taxon>
        <taxon>Roseobacteraceae</taxon>
        <taxon>Lutimaribacter</taxon>
    </lineage>
</organism>
<dbReference type="EMBL" id="JAMQGO010000001">
    <property type="protein sequence ID" value="MCM2560761.1"/>
    <property type="molecule type" value="Genomic_DNA"/>
</dbReference>